<reference evidence="9 10" key="1">
    <citation type="submission" date="2020-11" db="EMBL/GenBank/DDBJ databases">
        <authorList>
            <person name="Wallbank WR R."/>
            <person name="Pardo Diaz C."/>
            <person name="Kozak K."/>
            <person name="Martin S."/>
            <person name="Jiggins C."/>
            <person name="Moest M."/>
            <person name="Warren A I."/>
            <person name="Generalovic N T."/>
            <person name="Byers J.R.P. K."/>
            <person name="Montejo-Kovacevich G."/>
            <person name="Yen C E."/>
        </authorList>
    </citation>
    <scope>NUCLEOTIDE SEQUENCE [LARGE SCALE GENOMIC DNA]</scope>
</reference>
<dbReference type="InterPro" id="IPR006593">
    <property type="entry name" value="Cyt_b561/ferric_Rdtase_TM"/>
</dbReference>
<organism evidence="9 10">
    <name type="scientific">Hermetia illucens</name>
    <name type="common">Black soldier fly</name>
    <dbReference type="NCBI Taxonomy" id="343691"/>
    <lineage>
        <taxon>Eukaryota</taxon>
        <taxon>Metazoa</taxon>
        <taxon>Ecdysozoa</taxon>
        <taxon>Arthropoda</taxon>
        <taxon>Hexapoda</taxon>
        <taxon>Insecta</taxon>
        <taxon>Pterygota</taxon>
        <taxon>Neoptera</taxon>
        <taxon>Endopterygota</taxon>
        <taxon>Diptera</taxon>
        <taxon>Brachycera</taxon>
        <taxon>Stratiomyomorpha</taxon>
        <taxon>Stratiomyidae</taxon>
        <taxon>Hermetiinae</taxon>
        <taxon>Hermetia</taxon>
    </lineage>
</organism>
<dbReference type="Pfam" id="PF03188">
    <property type="entry name" value="Cytochrom_B561"/>
    <property type="match status" value="1"/>
</dbReference>
<feature type="transmembrane region" description="Helical" evidence="7">
    <location>
        <begin position="39"/>
        <end position="56"/>
    </location>
</feature>
<accession>A0A7R8V5P9</accession>
<dbReference type="Proteomes" id="UP000594454">
    <property type="component" value="Chromosome 6"/>
</dbReference>
<feature type="domain" description="Cytochrome b561" evidence="8">
    <location>
        <begin position="1"/>
        <end position="58"/>
    </location>
</feature>
<protein>
    <recommendedName>
        <fullName evidence="8">Cytochrome b561 domain-containing protein</fullName>
    </recommendedName>
</protein>
<keyword evidence="4" id="KW-0249">Electron transport</keyword>
<evidence type="ECO:0000256" key="1">
    <source>
        <dbReference type="ARBA" id="ARBA00004370"/>
    </source>
</evidence>
<gene>
    <name evidence="9" type="ORF">HERILL_LOCUS14953</name>
</gene>
<evidence type="ECO:0000313" key="10">
    <source>
        <dbReference type="Proteomes" id="UP000594454"/>
    </source>
</evidence>
<dbReference type="Gene3D" id="1.20.120.1770">
    <property type="match status" value="1"/>
</dbReference>
<keyword evidence="5 7" id="KW-1133">Transmembrane helix</keyword>
<dbReference type="InParanoid" id="A0A7R8V5P9"/>
<keyword evidence="2" id="KW-0813">Transport</keyword>
<evidence type="ECO:0000313" key="9">
    <source>
        <dbReference type="EMBL" id="CAD7092602.1"/>
    </source>
</evidence>
<keyword evidence="10" id="KW-1185">Reference proteome</keyword>
<sequence>MVLYGFQIVFAFFSYFAHNTAEGSCCNAPTSVVRLHKLMEVFIFTLATITCITGLSERILRDDGSVDWSCEKIYKNCLGIVILVTALVLILFITFSKS</sequence>
<keyword evidence="3 7" id="KW-0812">Transmembrane</keyword>
<dbReference type="OrthoDB" id="907479at2759"/>
<keyword evidence="6 7" id="KW-0472">Membrane</keyword>
<name>A0A7R8V5P9_HERIL</name>
<comment type="subcellular location">
    <subcellularLocation>
        <location evidence="1">Membrane</location>
    </subcellularLocation>
</comment>
<feature type="transmembrane region" description="Helical" evidence="7">
    <location>
        <begin position="77"/>
        <end position="95"/>
    </location>
</feature>
<evidence type="ECO:0000256" key="3">
    <source>
        <dbReference type="ARBA" id="ARBA00022692"/>
    </source>
</evidence>
<proteinExistence type="predicted"/>
<evidence type="ECO:0000259" key="8">
    <source>
        <dbReference type="Pfam" id="PF03188"/>
    </source>
</evidence>
<dbReference type="EMBL" id="LR899014">
    <property type="protein sequence ID" value="CAD7092602.1"/>
    <property type="molecule type" value="Genomic_DNA"/>
</dbReference>
<dbReference type="AlphaFoldDB" id="A0A7R8V5P9"/>
<dbReference type="GO" id="GO:0016020">
    <property type="term" value="C:membrane"/>
    <property type="evidence" value="ECO:0007669"/>
    <property type="project" value="UniProtKB-SubCell"/>
</dbReference>
<evidence type="ECO:0000256" key="6">
    <source>
        <dbReference type="ARBA" id="ARBA00023136"/>
    </source>
</evidence>
<evidence type="ECO:0000256" key="7">
    <source>
        <dbReference type="SAM" id="Phobius"/>
    </source>
</evidence>
<evidence type="ECO:0000256" key="4">
    <source>
        <dbReference type="ARBA" id="ARBA00022982"/>
    </source>
</evidence>
<evidence type="ECO:0000256" key="2">
    <source>
        <dbReference type="ARBA" id="ARBA00022448"/>
    </source>
</evidence>
<evidence type="ECO:0000256" key="5">
    <source>
        <dbReference type="ARBA" id="ARBA00022989"/>
    </source>
</evidence>